<sequence length="175" mass="19868">MTIKENSIQLRKVSTADVDAIWSILQQAIEKRKVEGSTQWQDGYPNPTVINRDIENGWSYVCMDEQDNIIAYVALIFDIEPAYEAIQGKWLTDGPYAVIHRLAVSQERKIKGLATEIMMAAENICLQQGVPSIKVDTNFDNTAMLRILEKLGYTYCGEVFFRAAARKAYEKILNV</sequence>
<dbReference type="RefSeq" id="WP_008587612.1">
    <property type="nucleotide sequence ID" value="NZ_CP007035.1"/>
</dbReference>
<dbReference type="InterPro" id="IPR000182">
    <property type="entry name" value="GNAT_dom"/>
</dbReference>
<dbReference type="Pfam" id="PF00583">
    <property type="entry name" value="Acetyltransf_1"/>
    <property type="match status" value="1"/>
</dbReference>
<dbReference type="CDD" id="cd04301">
    <property type="entry name" value="NAT_SF"/>
    <property type="match status" value="1"/>
</dbReference>
<dbReference type="STRING" id="929713.NIASO_17375"/>
<accession>W0F3S7</accession>
<evidence type="ECO:0000313" key="5">
    <source>
        <dbReference type="Proteomes" id="UP000003586"/>
    </source>
</evidence>
<dbReference type="Gene3D" id="3.40.630.30">
    <property type="match status" value="1"/>
</dbReference>
<dbReference type="PANTHER" id="PTHR43877:SF2">
    <property type="entry name" value="AMINOALKYLPHOSPHONATE N-ACETYLTRANSFERASE-RELATED"/>
    <property type="match status" value="1"/>
</dbReference>
<name>W0F3S7_9BACT</name>
<dbReference type="EMBL" id="CP007035">
    <property type="protein sequence ID" value="AHF16463.1"/>
    <property type="molecule type" value="Genomic_DNA"/>
</dbReference>
<reference evidence="4 5" key="1">
    <citation type="submission" date="2013-12" db="EMBL/GenBank/DDBJ databases">
        <authorList>
            <consortium name="DOE Joint Genome Institute"/>
            <person name="Eisen J."/>
            <person name="Huntemann M."/>
            <person name="Han J."/>
            <person name="Chen A."/>
            <person name="Kyrpides N."/>
            <person name="Mavromatis K."/>
            <person name="Markowitz V."/>
            <person name="Palaniappan K."/>
            <person name="Ivanova N."/>
            <person name="Schaumberg A."/>
            <person name="Pati A."/>
            <person name="Liolios K."/>
            <person name="Nordberg H.P."/>
            <person name="Cantor M.N."/>
            <person name="Hua S.X."/>
            <person name="Woyke T."/>
        </authorList>
    </citation>
    <scope>NUCLEOTIDE SEQUENCE [LARGE SCALE GENOMIC DNA]</scope>
    <source>
        <strain evidence="5">DSM 19437</strain>
    </source>
</reference>
<dbReference type="eggNOG" id="COG1247">
    <property type="taxonomic scope" value="Bacteria"/>
</dbReference>
<dbReference type="PANTHER" id="PTHR43877">
    <property type="entry name" value="AMINOALKYLPHOSPHONATE N-ACETYLTRANSFERASE-RELATED-RELATED"/>
    <property type="match status" value="1"/>
</dbReference>
<dbReference type="InterPro" id="IPR050832">
    <property type="entry name" value="Bact_Acetyltransf"/>
</dbReference>
<protein>
    <submittedName>
        <fullName evidence="4">GCN5 family acetyltransferase</fullName>
    </submittedName>
</protein>
<gene>
    <name evidence="4" type="ORF">NIASO_17375</name>
</gene>
<keyword evidence="5" id="KW-1185">Reference proteome</keyword>
<feature type="domain" description="N-acetyltransferase" evidence="3">
    <location>
        <begin position="8"/>
        <end position="175"/>
    </location>
</feature>
<evidence type="ECO:0000256" key="1">
    <source>
        <dbReference type="ARBA" id="ARBA00022679"/>
    </source>
</evidence>
<organism evidence="4 5">
    <name type="scientific">Niabella soli DSM 19437</name>
    <dbReference type="NCBI Taxonomy" id="929713"/>
    <lineage>
        <taxon>Bacteria</taxon>
        <taxon>Pseudomonadati</taxon>
        <taxon>Bacteroidota</taxon>
        <taxon>Chitinophagia</taxon>
        <taxon>Chitinophagales</taxon>
        <taxon>Chitinophagaceae</taxon>
        <taxon>Niabella</taxon>
    </lineage>
</organism>
<proteinExistence type="predicted"/>
<evidence type="ECO:0000313" key="4">
    <source>
        <dbReference type="EMBL" id="AHF16463.1"/>
    </source>
</evidence>
<dbReference type="OrthoDB" id="9796381at2"/>
<evidence type="ECO:0000259" key="3">
    <source>
        <dbReference type="PROSITE" id="PS51186"/>
    </source>
</evidence>
<dbReference type="PROSITE" id="PS51186">
    <property type="entry name" value="GNAT"/>
    <property type="match status" value="1"/>
</dbReference>
<evidence type="ECO:0000256" key="2">
    <source>
        <dbReference type="ARBA" id="ARBA00023315"/>
    </source>
</evidence>
<dbReference type="AlphaFoldDB" id="W0F3S7"/>
<dbReference type="GO" id="GO:0016747">
    <property type="term" value="F:acyltransferase activity, transferring groups other than amino-acyl groups"/>
    <property type="evidence" value="ECO:0007669"/>
    <property type="project" value="InterPro"/>
</dbReference>
<keyword evidence="1 4" id="KW-0808">Transferase</keyword>
<keyword evidence="2" id="KW-0012">Acyltransferase</keyword>
<dbReference type="HOGENOM" id="CLU_013985_13_0_10"/>
<dbReference type="Proteomes" id="UP000003586">
    <property type="component" value="Chromosome"/>
</dbReference>
<dbReference type="SUPFAM" id="SSF55729">
    <property type="entry name" value="Acyl-CoA N-acyltransferases (Nat)"/>
    <property type="match status" value="1"/>
</dbReference>
<dbReference type="KEGG" id="nso:NIASO_17375"/>
<dbReference type="InterPro" id="IPR016181">
    <property type="entry name" value="Acyl_CoA_acyltransferase"/>
</dbReference>